<dbReference type="InterPro" id="IPR027417">
    <property type="entry name" value="P-loop_NTPase"/>
</dbReference>
<dbReference type="PROSITE" id="PS00211">
    <property type="entry name" value="ABC_TRANSPORTER_1"/>
    <property type="match status" value="1"/>
</dbReference>
<gene>
    <name evidence="6" type="ORF">KIW84_072813</name>
</gene>
<dbReference type="InterPro" id="IPR036640">
    <property type="entry name" value="ABC1_TM_sf"/>
</dbReference>
<dbReference type="Gene3D" id="3.40.50.300">
    <property type="entry name" value="P-loop containing nucleotide triphosphate hydrolases"/>
    <property type="match status" value="1"/>
</dbReference>
<dbReference type="GO" id="GO:0016887">
    <property type="term" value="F:ATP hydrolysis activity"/>
    <property type="evidence" value="ECO:0007669"/>
    <property type="project" value="InterPro"/>
</dbReference>
<dbReference type="AlphaFoldDB" id="A0A9D4ZXU0"/>
<dbReference type="InterPro" id="IPR003439">
    <property type="entry name" value="ABC_transporter-like_ATP-bd"/>
</dbReference>
<organism evidence="6 7">
    <name type="scientific">Pisum sativum</name>
    <name type="common">Garden pea</name>
    <name type="synonym">Lathyrus oleraceus</name>
    <dbReference type="NCBI Taxonomy" id="3888"/>
    <lineage>
        <taxon>Eukaryota</taxon>
        <taxon>Viridiplantae</taxon>
        <taxon>Streptophyta</taxon>
        <taxon>Embryophyta</taxon>
        <taxon>Tracheophyta</taxon>
        <taxon>Spermatophyta</taxon>
        <taxon>Magnoliopsida</taxon>
        <taxon>eudicotyledons</taxon>
        <taxon>Gunneridae</taxon>
        <taxon>Pentapetalae</taxon>
        <taxon>rosids</taxon>
        <taxon>fabids</taxon>
        <taxon>Fabales</taxon>
        <taxon>Fabaceae</taxon>
        <taxon>Papilionoideae</taxon>
        <taxon>50 kb inversion clade</taxon>
        <taxon>NPAAA clade</taxon>
        <taxon>Hologalegina</taxon>
        <taxon>IRL clade</taxon>
        <taxon>Fabeae</taxon>
        <taxon>Lathyrus</taxon>
    </lineage>
</organism>
<comment type="caution">
    <text evidence="6">The sequence shown here is derived from an EMBL/GenBank/DDBJ whole genome shotgun (WGS) entry which is preliminary data.</text>
</comment>
<evidence type="ECO:0000256" key="2">
    <source>
        <dbReference type="ARBA" id="ARBA00022989"/>
    </source>
</evidence>
<dbReference type="EMBL" id="JAMSHJ010000007">
    <property type="protein sequence ID" value="KAI5386423.1"/>
    <property type="molecule type" value="Genomic_DNA"/>
</dbReference>
<sequence>MTTHYLLSYALILLASTFSLHFQAHAAPAGPLIKHLSSLIKWTRTYLKSKYLGTLPFATGFDGDGALFPLAFGVVDEENDDNWTWFLTELHNLLDAATVFTCLALFNTLISPLNSFPWVINGLIDAIISSRRLSRFLSCSEHRRKVGENISCSSSSLSVQPDSLHDLAVSIQDACCSWSSSDEKALNMVLNHVTLSLSKGFLCCSYWRAYVPQVPWILSGTVRDNILFGKSYHPERYTDTVKACALDVDISLMAGGGMAYIGEKEVNLSGGQRARLALARVLYHDSDVIMLDDVLSAVDVQVARWILHNAILAFSPLNEMDSTSHNHQQTQDTPNIATVWSRINKPHVKPAQQHDYQTCIKTTVSSQQENCRLNALELPSDRTRIWSDLSATAVKNTSAMEERQAQERTTLNDNEQREIQKISAVQISRGKLVAGNNPRDSNFCLPTENDHLIGVSMAGLEAEFQPVVNYLLPHILSHKQDPHDMHLQLLQDMTSRGSFYPILHVANGRTTSKHPGNITDSEVYKSSQLSPALTVSSNFEPRRSRSASSFNLSAYRSMVLRPNAIFMLLRKAYKDCDLSSVCRMASRIMQKLIDPEQNVSYPQNELTGPSEEKSKLELTSLCTLVDYSNLFGEKFRMPDEHWDFSYLNLSPFLCSKMAERISEFWAALPPVQALLPALRPLLSNSFDVVDNSFSQWNQPIIQQDMFNSNASYNGEIEVYLTLAPCNSHNKSRQATMPY</sequence>
<feature type="signal peptide" evidence="4">
    <location>
        <begin position="1"/>
        <end position="19"/>
    </location>
</feature>
<keyword evidence="7" id="KW-1185">Reference proteome</keyword>
<evidence type="ECO:0000259" key="5">
    <source>
        <dbReference type="PROSITE" id="PS50893"/>
    </source>
</evidence>
<keyword evidence="3" id="KW-0472">Membrane</keyword>
<keyword evidence="1" id="KW-0812">Transmembrane</keyword>
<evidence type="ECO:0000313" key="6">
    <source>
        <dbReference type="EMBL" id="KAI5386423.1"/>
    </source>
</evidence>
<dbReference type="Proteomes" id="UP001058974">
    <property type="component" value="Chromosome 7"/>
</dbReference>
<proteinExistence type="predicted"/>
<evidence type="ECO:0000256" key="1">
    <source>
        <dbReference type="ARBA" id="ARBA00022692"/>
    </source>
</evidence>
<name>A0A9D4ZXU0_PEA</name>
<evidence type="ECO:0000256" key="3">
    <source>
        <dbReference type="ARBA" id="ARBA00023136"/>
    </source>
</evidence>
<protein>
    <recommendedName>
        <fullName evidence="5">ABC transporter domain-containing protein</fullName>
    </recommendedName>
</protein>
<dbReference type="Gene3D" id="1.20.1560.10">
    <property type="entry name" value="ABC transporter type 1, transmembrane domain"/>
    <property type="match status" value="1"/>
</dbReference>
<dbReference type="PANTHER" id="PTHR35833">
    <property type="entry name" value="GALACTOSE-BINDING DOMAIN-LIKE, ARMADILLO-TYPE FOLD PROTEIN-RELATED"/>
    <property type="match status" value="1"/>
</dbReference>
<dbReference type="PANTHER" id="PTHR35833:SF1">
    <property type="entry name" value="GALACTOSE-BINDING DOMAIN-CONTAINING PROTEIN"/>
    <property type="match status" value="1"/>
</dbReference>
<accession>A0A9D4ZXU0</accession>
<keyword evidence="2" id="KW-1133">Transmembrane helix</keyword>
<dbReference type="InterPro" id="IPR017871">
    <property type="entry name" value="ABC_transporter-like_CS"/>
</dbReference>
<feature type="chain" id="PRO_5039555467" description="ABC transporter domain-containing protein" evidence="4">
    <location>
        <begin position="20"/>
        <end position="738"/>
    </location>
</feature>
<dbReference type="PROSITE" id="PS50893">
    <property type="entry name" value="ABC_TRANSPORTER_2"/>
    <property type="match status" value="1"/>
</dbReference>
<dbReference type="GO" id="GO:0016020">
    <property type="term" value="C:membrane"/>
    <property type="evidence" value="ECO:0007669"/>
    <property type="project" value="InterPro"/>
</dbReference>
<feature type="domain" description="ABC transporter" evidence="5">
    <location>
        <begin position="128"/>
        <end position="366"/>
    </location>
</feature>
<dbReference type="Pfam" id="PF10551">
    <property type="entry name" value="MULE"/>
    <property type="match status" value="1"/>
</dbReference>
<evidence type="ECO:0000313" key="7">
    <source>
        <dbReference type="Proteomes" id="UP001058974"/>
    </source>
</evidence>
<reference evidence="6 7" key="1">
    <citation type="journal article" date="2022" name="Nat. Genet.">
        <title>Improved pea reference genome and pan-genome highlight genomic features and evolutionary characteristics.</title>
        <authorList>
            <person name="Yang T."/>
            <person name="Liu R."/>
            <person name="Luo Y."/>
            <person name="Hu S."/>
            <person name="Wang D."/>
            <person name="Wang C."/>
            <person name="Pandey M.K."/>
            <person name="Ge S."/>
            <person name="Xu Q."/>
            <person name="Li N."/>
            <person name="Li G."/>
            <person name="Huang Y."/>
            <person name="Saxena R.K."/>
            <person name="Ji Y."/>
            <person name="Li M."/>
            <person name="Yan X."/>
            <person name="He Y."/>
            <person name="Liu Y."/>
            <person name="Wang X."/>
            <person name="Xiang C."/>
            <person name="Varshney R.K."/>
            <person name="Ding H."/>
            <person name="Gao S."/>
            <person name="Zong X."/>
        </authorList>
    </citation>
    <scope>NUCLEOTIDE SEQUENCE [LARGE SCALE GENOMIC DNA]</scope>
    <source>
        <strain evidence="6 7">cv. Zhongwan 6</strain>
    </source>
</reference>
<dbReference type="SUPFAM" id="SSF52540">
    <property type="entry name" value="P-loop containing nucleoside triphosphate hydrolases"/>
    <property type="match status" value="1"/>
</dbReference>
<dbReference type="GO" id="GO:0005524">
    <property type="term" value="F:ATP binding"/>
    <property type="evidence" value="ECO:0007669"/>
    <property type="project" value="InterPro"/>
</dbReference>
<dbReference type="Gramene" id="Psat07G0281300-T1">
    <property type="protein sequence ID" value="KAI5386423.1"/>
    <property type="gene ID" value="KIW84_072813"/>
</dbReference>
<keyword evidence="4" id="KW-0732">Signal</keyword>
<evidence type="ECO:0000256" key="4">
    <source>
        <dbReference type="SAM" id="SignalP"/>
    </source>
</evidence>
<dbReference type="InterPro" id="IPR018289">
    <property type="entry name" value="MULE_transposase_dom"/>
</dbReference>